<evidence type="ECO:0000313" key="2">
    <source>
        <dbReference type="EMBL" id="GBP47079.1"/>
    </source>
</evidence>
<protein>
    <submittedName>
        <fullName evidence="2">Uncharacterized protein</fullName>
    </submittedName>
</protein>
<comment type="caution">
    <text evidence="2">The sequence shown here is derived from an EMBL/GenBank/DDBJ whole genome shotgun (WGS) entry which is preliminary data.</text>
</comment>
<reference evidence="2 3" key="1">
    <citation type="journal article" date="2019" name="Commun. Biol.">
        <title>The bagworm genome reveals a unique fibroin gene that provides high tensile strength.</title>
        <authorList>
            <person name="Kono N."/>
            <person name="Nakamura H."/>
            <person name="Ohtoshi R."/>
            <person name="Tomita M."/>
            <person name="Numata K."/>
            <person name="Arakawa K."/>
        </authorList>
    </citation>
    <scope>NUCLEOTIDE SEQUENCE [LARGE SCALE GENOMIC DNA]</scope>
</reference>
<organism evidence="2 3">
    <name type="scientific">Eumeta variegata</name>
    <name type="common">Bagworm moth</name>
    <name type="synonym">Eumeta japonica</name>
    <dbReference type="NCBI Taxonomy" id="151549"/>
    <lineage>
        <taxon>Eukaryota</taxon>
        <taxon>Metazoa</taxon>
        <taxon>Ecdysozoa</taxon>
        <taxon>Arthropoda</taxon>
        <taxon>Hexapoda</taxon>
        <taxon>Insecta</taxon>
        <taxon>Pterygota</taxon>
        <taxon>Neoptera</taxon>
        <taxon>Endopterygota</taxon>
        <taxon>Lepidoptera</taxon>
        <taxon>Glossata</taxon>
        <taxon>Ditrysia</taxon>
        <taxon>Tineoidea</taxon>
        <taxon>Psychidae</taxon>
        <taxon>Oiketicinae</taxon>
        <taxon>Eumeta</taxon>
    </lineage>
</organism>
<accession>A0A4C1W969</accession>
<name>A0A4C1W969_EUMVA</name>
<dbReference type="Proteomes" id="UP000299102">
    <property type="component" value="Unassembled WGS sequence"/>
</dbReference>
<dbReference type="EMBL" id="BGZK01000494">
    <property type="protein sequence ID" value="GBP47079.1"/>
    <property type="molecule type" value="Genomic_DNA"/>
</dbReference>
<dbReference type="AlphaFoldDB" id="A0A4C1W969"/>
<feature type="region of interest" description="Disordered" evidence="1">
    <location>
        <begin position="59"/>
        <end position="85"/>
    </location>
</feature>
<gene>
    <name evidence="2" type="ORF">EVAR_29682_1</name>
</gene>
<evidence type="ECO:0000313" key="3">
    <source>
        <dbReference type="Proteomes" id="UP000299102"/>
    </source>
</evidence>
<proteinExistence type="predicted"/>
<sequence length="85" mass="9163">MEEIIVKSRFLPPVPALTTIKRLGLITENTNASRDSSQVPKSAERVQYRLRLLSARSKCGDTAVGPRARGAGESHSGRESSTIGV</sequence>
<keyword evidence="3" id="KW-1185">Reference proteome</keyword>
<evidence type="ECO:0000256" key="1">
    <source>
        <dbReference type="SAM" id="MobiDB-lite"/>
    </source>
</evidence>